<dbReference type="CDD" id="cd15411">
    <property type="entry name" value="7tmA_OR8H-like"/>
    <property type="match status" value="1"/>
</dbReference>
<feature type="transmembrane region" description="Helical" evidence="10">
    <location>
        <begin position="91"/>
        <end position="120"/>
    </location>
</feature>
<dbReference type="PRINTS" id="PR00245">
    <property type="entry name" value="OLFACTORYR"/>
</dbReference>
<dbReference type="InterPro" id="IPR000725">
    <property type="entry name" value="Olfact_rcpt"/>
</dbReference>
<dbReference type="PROSITE" id="PS50262">
    <property type="entry name" value="G_PROTEIN_RECEP_F1_2"/>
    <property type="match status" value="1"/>
</dbReference>
<dbReference type="EMBL" id="AGCU01045136">
    <property type="status" value="NOT_ANNOTATED_CDS"/>
    <property type="molecule type" value="Genomic_DNA"/>
</dbReference>
<dbReference type="InterPro" id="IPR017452">
    <property type="entry name" value="GPCR_Rhodpsn_7TM"/>
</dbReference>
<evidence type="ECO:0000256" key="8">
    <source>
        <dbReference type="ARBA" id="ARBA00023224"/>
    </source>
</evidence>
<dbReference type="KEGG" id="pss:102446431"/>
<reference evidence="13" key="1">
    <citation type="submission" date="2011-10" db="EMBL/GenBank/DDBJ databases">
        <authorList>
            <consortium name="Soft-shell Turtle Genome Consortium"/>
        </authorList>
    </citation>
    <scope>NUCLEOTIDE SEQUENCE [LARGE SCALE GENOMIC DNA]</scope>
    <source>
        <strain evidence="13">Daiwa-1</strain>
    </source>
</reference>
<dbReference type="RefSeq" id="XP_025037395.1">
    <property type="nucleotide sequence ID" value="XM_025181610.2"/>
</dbReference>
<feature type="transmembrane region" description="Helical" evidence="10">
    <location>
        <begin position="60"/>
        <end position="79"/>
    </location>
</feature>
<dbReference type="GO" id="GO:0004984">
    <property type="term" value="F:olfactory receptor activity"/>
    <property type="evidence" value="ECO:0007669"/>
    <property type="project" value="InterPro"/>
</dbReference>
<keyword evidence="4 10" id="KW-1133">Transmembrane helix</keyword>
<comment type="similarity">
    <text evidence="9">Belongs to the G-protein coupled receptor 1 family.</text>
</comment>
<protein>
    <recommendedName>
        <fullName evidence="10">Olfactory receptor</fullName>
    </recommendedName>
</protein>
<evidence type="ECO:0000313" key="13">
    <source>
        <dbReference type="Proteomes" id="UP000007267"/>
    </source>
</evidence>
<name>K7EWG9_PELSI</name>
<proteinExistence type="inferred from homology"/>
<dbReference type="GO" id="GO:0005886">
    <property type="term" value="C:plasma membrane"/>
    <property type="evidence" value="ECO:0007669"/>
    <property type="project" value="UniProtKB-SubCell"/>
</dbReference>
<evidence type="ECO:0000256" key="6">
    <source>
        <dbReference type="ARBA" id="ARBA00023136"/>
    </source>
</evidence>
<dbReference type="GO" id="GO:0004930">
    <property type="term" value="F:G protein-coupled receptor activity"/>
    <property type="evidence" value="ECO:0007669"/>
    <property type="project" value="UniProtKB-KW"/>
</dbReference>
<reference evidence="13" key="2">
    <citation type="journal article" date="2013" name="Nat. Genet.">
        <title>The draft genomes of soft-shell turtle and green sea turtle yield insights into the development and evolution of the turtle-specific body plan.</title>
        <authorList>
            <person name="Wang Z."/>
            <person name="Pascual-Anaya J."/>
            <person name="Zadissa A."/>
            <person name="Li W."/>
            <person name="Niimura Y."/>
            <person name="Huang Z."/>
            <person name="Li C."/>
            <person name="White S."/>
            <person name="Xiong Z."/>
            <person name="Fang D."/>
            <person name="Wang B."/>
            <person name="Ming Y."/>
            <person name="Chen Y."/>
            <person name="Zheng Y."/>
            <person name="Kuraku S."/>
            <person name="Pignatelli M."/>
            <person name="Herrero J."/>
            <person name="Beal K."/>
            <person name="Nozawa M."/>
            <person name="Li Q."/>
            <person name="Wang J."/>
            <person name="Zhang H."/>
            <person name="Yu L."/>
            <person name="Shigenobu S."/>
            <person name="Wang J."/>
            <person name="Liu J."/>
            <person name="Flicek P."/>
            <person name="Searle S."/>
            <person name="Wang J."/>
            <person name="Kuratani S."/>
            <person name="Yin Y."/>
            <person name="Aken B."/>
            <person name="Zhang G."/>
            <person name="Irie N."/>
        </authorList>
    </citation>
    <scope>NUCLEOTIDE SEQUENCE [LARGE SCALE GENOMIC DNA]</scope>
    <source>
        <strain evidence="13">Daiwa-1</strain>
    </source>
</reference>
<dbReference type="GeneTree" id="ENSGT01150000286921"/>
<evidence type="ECO:0000256" key="2">
    <source>
        <dbReference type="ARBA" id="ARBA00004141"/>
    </source>
</evidence>
<dbReference type="SUPFAM" id="SSF81321">
    <property type="entry name" value="Family A G protein-coupled receptor-like"/>
    <property type="match status" value="1"/>
</dbReference>
<keyword evidence="7 9" id="KW-0675">Receptor</keyword>
<dbReference type="AlphaFoldDB" id="K7EWG9"/>
<evidence type="ECO:0000256" key="5">
    <source>
        <dbReference type="ARBA" id="ARBA00023040"/>
    </source>
</evidence>
<evidence type="ECO:0000256" key="10">
    <source>
        <dbReference type="RuleBase" id="RU363047"/>
    </source>
</evidence>
<dbReference type="Gene3D" id="1.20.1070.10">
    <property type="entry name" value="Rhodopsin 7-helix transmembrane proteins"/>
    <property type="match status" value="1"/>
</dbReference>
<accession>K7EWG9</accession>
<evidence type="ECO:0000313" key="12">
    <source>
        <dbReference type="Ensembl" id="ENSPSIP00000000129.1"/>
    </source>
</evidence>
<dbReference type="OrthoDB" id="9890226at2759"/>
<feature type="transmembrane region" description="Helical" evidence="10">
    <location>
        <begin position="23"/>
        <end position="48"/>
    </location>
</feature>
<reference evidence="12" key="3">
    <citation type="submission" date="2025-08" db="UniProtKB">
        <authorList>
            <consortium name="Ensembl"/>
        </authorList>
    </citation>
    <scope>IDENTIFICATION</scope>
</reference>
<dbReference type="PANTHER" id="PTHR48018">
    <property type="entry name" value="OLFACTORY RECEPTOR"/>
    <property type="match status" value="1"/>
</dbReference>
<keyword evidence="8 9" id="KW-0807">Transducer</keyword>
<reference evidence="12" key="4">
    <citation type="submission" date="2025-09" db="UniProtKB">
        <authorList>
            <consortium name="Ensembl"/>
        </authorList>
    </citation>
    <scope>IDENTIFICATION</scope>
</reference>
<comment type="function">
    <text evidence="1">Odorant receptor.</text>
</comment>
<organism evidence="12 13">
    <name type="scientific">Pelodiscus sinensis</name>
    <name type="common">Chinese softshell turtle</name>
    <name type="synonym">Trionyx sinensis</name>
    <dbReference type="NCBI Taxonomy" id="13735"/>
    <lineage>
        <taxon>Eukaryota</taxon>
        <taxon>Metazoa</taxon>
        <taxon>Chordata</taxon>
        <taxon>Craniata</taxon>
        <taxon>Vertebrata</taxon>
        <taxon>Euteleostomi</taxon>
        <taxon>Archelosauria</taxon>
        <taxon>Testudinata</taxon>
        <taxon>Testudines</taxon>
        <taxon>Cryptodira</taxon>
        <taxon>Trionychia</taxon>
        <taxon>Trionychidae</taxon>
        <taxon>Pelodiscus</taxon>
    </lineage>
</organism>
<comment type="subcellular location">
    <subcellularLocation>
        <location evidence="10">Cell membrane</location>
        <topology evidence="10">Multi-pass membrane protein</topology>
    </subcellularLocation>
    <subcellularLocation>
        <location evidence="2">Membrane</location>
        <topology evidence="2">Multi-pass membrane protein</topology>
    </subcellularLocation>
</comment>
<dbReference type="FunFam" id="1.20.1070.10:FF:000003">
    <property type="entry name" value="Olfactory receptor"/>
    <property type="match status" value="1"/>
</dbReference>
<dbReference type="Ensembl" id="ENSPSIT00000000129.1">
    <property type="protein sequence ID" value="ENSPSIP00000000129.1"/>
    <property type="gene ID" value="ENSPSIG00000000129.1"/>
</dbReference>
<dbReference type="InterPro" id="IPR000276">
    <property type="entry name" value="GPCR_Rhodpsn"/>
</dbReference>
<dbReference type="GeneID" id="102446431"/>
<feature type="domain" description="G-protein coupled receptors family 1 profile" evidence="11">
    <location>
        <begin position="41"/>
        <end position="290"/>
    </location>
</feature>
<feature type="transmembrane region" description="Helical" evidence="10">
    <location>
        <begin position="242"/>
        <end position="261"/>
    </location>
</feature>
<evidence type="ECO:0000259" key="11">
    <source>
        <dbReference type="PROSITE" id="PS50262"/>
    </source>
</evidence>
<keyword evidence="6 10" id="KW-0472">Membrane</keyword>
<dbReference type="eggNOG" id="ENOG502SJ0I">
    <property type="taxonomic scope" value="Eukaryota"/>
</dbReference>
<keyword evidence="3 9" id="KW-0812">Transmembrane</keyword>
<feature type="transmembrane region" description="Helical" evidence="10">
    <location>
        <begin position="197"/>
        <end position="221"/>
    </location>
</feature>
<sequence>MAGDNHTIASEFILLAFADSPALLVPIFTLFLAIYSITVMGNLGMIMLIRLDPQLHTPMYFFLSNLAFVDFCCSSTIAPKAMETFLAERKAISFAGCLVQLYVFFTMAIAECMLLAIMAYDRYVAICNPLLYVTVMSRKFCCKMAAGAYALACLNSLMHTTLISRLSFCHSNVIDHFFCDSPPLLKLSCSDTLLNEMLIFITAGLNGLGSTLFILISYIYILSAILRLPSSQGRYKAFSTCTSHLTAVTIFYATGLFIYLQPSSNFTDNQNKVISACYTLVIPMLNPLIYSLRNKEVKAALRRVMGRKLSSQ</sequence>
<evidence type="ECO:0000256" key="1">
    <source>
        <dbReference type="ARBA" id="ARBA00002936"/>
    </source>
</evidence>
<keyword evidence="5 9" id="KW-0297">G-protein coupled receptor</keyword>
<keyword evidence="10" id="KW-0552">Olfaction</keyword>
<feature type="transmembrane region" description="Helical" evidence="10">
    <location>
        <begin position="273"/>
        <end position="292"/>
    </location>
</feature>
<keyword evidence="10" id="KW-0716">Sensory transduction</keyword>
<dbReference type="PROSITE" id="PS00237">
    <property type="entry name" value="G_PROTEIN_RECEP_F1_1"/>
    <property type="match status" value="1"/>
</dbReference>
<evidence type="ECO:0000256" key="3">
    <source>
        <dbReference type="ARBA" id="ARBA00022692"/>
    </source>
</evidence>
<evidence type="ECO:0000256" key="7">
    <source>
        <dbReference type="ARBA" id="ARBA00023170"/>
    </source>
</evidence>
<keyword evidence="13" id="KW-1185">Reference proteome</keyword>
<evidence type="ECO:0000256" key="9">
    <source>
        <dbReference type="RuleBase" id="RU000688"/>
    </source>
</evidence>
<dbReference type="Proteomes" id="UP000007267">
    <property type="component" value="Unassembled WGS sequence"/>
</dbReference>
<feature type="transmembrane region" description="Helical" evidence="10">
    <location>
        <begin position="140"/>
        <end position="158"/>
    </location>
</feature>
<dbReference type="HOGENOM" id="CLU_012526_0_1_1"/>
<keyword evidence="10" id="KW-1003">Cell membrane</keyword>
<dbReference type="PRINTS" id="PR00237">
    <property type="entry name" value="GPCRRHODOPSN"/>
</dbReference>
<evidence type="ECO:0000256" key="4">
    <source>
        <dbReference type="ARBA" id="ARBA00022989"/>
    </source>
</evidence>
<dbReference type="Pfam" id="PF13853">
    <property type="entry name" value="7tm_4"/>
    <property type="match status" value="1"/>
</dbReference>